<dbReference type="InterPro" id="IPR011011">
    <property type="entry name" value="Znf_FYVE_PHD"/>
</dbReference>
<evidence type="ECO:0000313" key="9">
    <source>
        <dbReference type="EMBL" id="OCL12685.1"/>
    </source>
</evidence>
<feature type="region of interest" description="Disordered" evidence="7">
    <location>
        <begin position="1"/>
        <end position="42"/>
    </location>
</feature>
<dbReference type="Proteomes" id="UP000250140">
    <property type="component" value="Unassembled WGS sequence"/>
</dbReference>
<dbReference type="Gene3D" id="3.30.40.10">
    <property type="entry name" value="Zinc/RING finger domain, C3HC4 (zinc finger)"/>
    <property type="match status" value="1"/>
</dbReference>
<protein>
    <recommendedName>
        <fullName evidence="8">PHD-type domain-containing protein</fullName>
    </recommendedName>
</protein>
<dbReference type="EMBL" id="KV748844">
    <property type="protein sequence ID" value="OCL12685.1"/>
    <property type="molecule type" value="Genomic_DNA"/>
</dbReference>
<dbReference type="Pfam" id="PF00628">
    <property type="entry name" value="PHD"/>
    <property type="match status" value="1"/>
</dbReference>
<dbReference type="SMART" id="SM00249">
    <property type="entry name" value="PHD"/>
    <property type="match status" value="1"/>
</dbReference>
<keyword evidence="5" id="KW-0539">Nucleus</keyword>
<keyword evidence="4" id="KW-0862">Zinc</keyword>
<evidence type="ECO:0000256" key="4">
    <source>
        <dbReference type="ARBA" id="ARBA00022833"/>
    </source>
</evidence>
<dbReference type="PANTHER" id="PTHR12628:SF10">
    <property type="entry name" value="HOMEOBOX DOMAIN-CONTAINING PROTEIN"/>
    <property type="match status" value="1"/>
</dbReference>
<name>A0A8E2F8T7_9PEZI</name>
<dbReference type="GO" id="GO:0005634">
    <property type="term" value="C:nucleus"/>
    <property type="evidence" value="ECO:0007669"/>
    <property type="project" value="UniProtKB-SubCell"/>
</dbReference>
<gene>
    <name evidence="9" type="ORF">AOQ84DRAFT_385947</name>
</gene>
<dbReference type="PROSITE" id="PS50016">
    <property type="entry name" value="ZF_PHD_2"/>
    <property type="match status" value="1"/>
</dbReference>
<dbReference type="OrthoDB" id="5863171at2759"/>
<feature type="region of interest" description="Disordered" evidence="7">
    <location>
        <begin position="356"/>
        <end position="409"/>
    </location>
</feature>
<sequence length="522" mass="54379">MPISHSPAAADAPNPPAISTTVAPTSAAAPQQPSVPANATVAVKPWPPTSAFASHNGSGPSFHQFSASTEEILKRVSANASAHAGSPGWEAAREQVLKSMVTSDKIPTPPPISSLSRRGRGGGKIGTPSGLKGEVPASGATPASTSTPTAGRGRGNGRGRGRGSGRGGKRKRADSAESENDSDISSSYTPLPTKTKSGRNVNKPAQFVPALPSPSTVPKRRRSNKRSAEAALCKVCHRGASPTNNMIVFCDGCNLAYHQFCHDPPIEKDVVQIAEKEWFCDPCTRSKESAIEGMEGLVAGEDLSLEEKRTYLSTLPLSTLVSLLLHASVIHPTLPIFSPAARSIVLDIANPKLPSLPNPLPPQATSQGKESLRIPANGNNGTHMGTGIAQTQSNGPQSLSTGNENSDMDPAEAQLHAESSHHTLEPTTAPVPEPETDPYDGYDTDPPAHYPKAGNGLARAMRPESEDLQWLVDDNFEVFSHNWKGDGEAVGSAGAGHGLNGFDSADTAMDLGVEAGVSNTGS</sequence>
<dbReference type="PANTHER" id="PTHR12628">
    <property type="entry name" value="POLYCOMB-LIKE TRANSCRIPTION FACTOR"/>
    <property type="match status" value="1"/>
</dbReference>
<reference evidence="9 10" key="1">
    <citation type="journal article" date="2016" name="Nat. Commun.">
        <title>Ectomycorrhizal ecology is imprinted in the genome of the dominant symbiotic fungus Cenococcum geophilum.</title>
        <authorList>
            <consortium name="DOE Joint Genome Institute"/>
            <person name="Peter M."/>
            <person name="Kohler A."/>
            <person name="Ohm R.A."/>
            <person name="Kuo A."/>
            <person name="Krutzmann J."/>
            <person name="Morin E."/>
            <person name="Arend M."/>
            <person name="Barry K.W."/>
            <person name="Binder M."/>
            <person name="Choi C."/>
            <person name="Clum A."/>
            <person name="Copeland A."/>
            <person name="Grisel N."/>
            <person name="Haridas S."/>
            <person name="Kipfer T."/>
            <person name="LaButti K."/>
            <person name="Lindquist E."/>
            <person name="Lipzen A."/>
            <person name="Maire R."/>
            <person name="Meier B."/>
            <person name="Mihaltcheva S."/>
            <person name="Molinier V."/>
            <person name="Murat C."/>
            <person name="Poggeler S."/>
            <person name="Quandt C.A."/>
            <person name="Sperisen C."/>
            <person name="Tritt A."/>
            <person name="Tisserant E."/>
            <person name="Crous P.W."/>
            <person name="Henrissat B."/>
            <person name="Nehls U."/>
            <person name="Egli S."/>
            <person name="Spatafora J.W."/>
            <person name="Grigoriev I.V."/>
            <person name="Martin F.M."/>
        </authorList>
    </citation>
    <scope>NUCLEOTIDE SEQUENCE [LARGE SCALE GENOMIC DNA]</scope>
    <source>
        <strain evidence="9 10">CBS 207.34</strain>
    </source>
</reference>
<evidence type="ECO:0000256" key="2">
    <source>
        <dbReference type="ARBA" id="ARBA00022723"/>
    </source>
</evidence>
<evidence type="ECO:0000256" key="3">
    <source>
        <dbReference type="ARBA" id="ARBA00022771"/>
    </source>
</evidence>
<keyword evidence="10" id="KW-1185">Reference proteome</keyword>
<feature type="compositionally biased region" description="Basic residues" evidence="7">
    <location>
        <begin position="155"/>
        <end position="172"/>
    </location>
</feature>
<dbReference type="GO" id="GO:0008270">
    <property type="term" value="F:zinc ion binding"/>
    <property type="evidence" value="ECO:0007669"/>
    <property type="project" value="UniProtKB-KW"/>
</dbReference>
<dbReference type="PROSITE" id="PS01359">
    <property type="entry name" value="ZF_PHD_1"/>
    <property type="match status" value="1"/>
</dbReference>
<dbReference type="InterPro" id="IPR019787">
    <property type="entry name" value="Znf_PHD-finger"/>
</dbReference>
<accession>A0A8E2F8T7</accession>
<feature type="compositionally biased region" description="Low complexity" evidence="7">
    <location>
        <begin position="7"/>
        <end position="37"/>
    </location>
</feature>
<dbReference type="InterPro" id="IPR001965">
    <property type="entry name" value="Znf_PHD"/>
</dbReference>
<dbReference type="InterPro" id="IPR019786">
    <property type="entry name" value="Zinc_finger_PHD-type_CS"/>
</dbReference>
<organism evidence="9 10">
    <name type="scientific">Glonium stellatum</name>
    <dbReference type="NCBI Taxonomy" id="574774"/>
    <lineage>
        <taxon>Eukaryota</taxon>
        <taxon>Fungi</taxon>
        <taxon>Dikarya</taxon>
        <taxon>Ascomycota</taxon>
        <taxon>Pezizomycotina</taxon>
        <taxon>Dothideomycetes</taxon>
        <taxon>Pleosporomycetidae</taxon>
        <taxon>Gloniales</taxon>
        <taxon>Gloniaceae</taxon>
        <taxon>Glonium</taxon>
    </lineage>
</organism>
<comment type="subcellular location">
    <subcellularLocation>
        <location evidence="1">Nucleus</location>
    </subcellularLocation>
</comment>
<feature type="region of interest" description="Disordered" evidence="7">
    <location>
        <begin position="78"/>
        <end position="224"/>
    </location>
</feature>
<evidence type="ECO:0000256" key="7">
    <source>
        <dbReference type="SAM" id="MobiDB-lite"/>
    </source>
</evidence>
<evidence type="ECO:0000256" key="6">
    <source>
        <dbReference type="PROSITE-ProRule" id="PRU00146"/>
    </source>
</evidence>
<dbReference type="GO" id="GO:0003682">
    <property type="term" value="F:chromatin binding"/>
    <property type="evidence" value="ECO:0007669"/>
    <property type="project" value="TreeGrafter"/>
</dbReference>
<keyword evidence="2" id="KW-0479">Metal-binding</keyword>
<keyword evidence="3 6" id="KW-0863">Zinc-finger</keyword>
<feature type="compositionally biased region" description="Polar residues" evidence="7">
    <location>
        <begin position="183"/>
        <end position="200"/>
    </location>
</feature>
<dbReference type="SUPFAM" id="SSF57903">
    <property type="entry name" value="FYVE/PHD zinc finger"/>
    <property type="match status" value="1"/>
</dbReference>
<feature type="domain" description="PHD-type" evidence="8">
    <location>
        <begin position="230"/>
        <end position="286"/>
    </location>
</feature>
<feature type="compositionally biased region" description="Low complexity" evidence="7">
    <location>
        <begin position="126"/>
        <end position="151"/>
    </location>
</feature>
<evidence type="ECO:0000256" key="5">
    <source>
        <dbReference type="ARBA" id="ARBA00023242"/>
    </source>
</evidence>
<feature type="compositionally biased region" description="Polar residues" evidence="7">
    <location>
        <begin position="377"/>
        <end position="405"/>
    </location>
</feature>
<dbReference type="GO" id="GO:0045814">
    <property type="term" value="P:negative regulation of gene expression, epigenetic"/>
    <property type="evidence" value="ECO:0007669"/>
    <property type="project" value="TreeGrafter"/>
</dbReference>
<evidence type="ECO:0000313" key="10">
    <source>
        <dbReference type="Proteomes" id="UP000250140"/>
    </source>
</evidence>
<dbReference type="AlphaFoldDB" id="A0A8E2F8T7"/>
<dbReference type="InterPro" id="IPR013083">
    <property type="entry name" value="Znf_RING/FYVE/PHD"/>
</dbReference>
<evidence type="ECO:0000256" key="1">
    <source>
        <dbReference type="ARBA" id="ARBA00004123"/>
    </source>
</evidence>
<proteinExistence type="predicted"/>
<dbReference type="GO" id="GO:0003677">
    <property type="term" value="F:DNA binding"/>
    <property type="evidence" value="ECO:0007669"/>
    <property type="project" value="TreeGrafter"/>
</dbReference>
<evidence type="ECO:0000259" key="8">
    <source>
        <dbReference type="PROSITE" id="PS50016"/>
    </source>
</evidence>
<dbReference type="CDD" id="cd15502">
    <property type="entry name" value="PHD_Phf1p_Phf2p_like"/>
    <property type="match status" value="1"/>
</dbReference>